<sequence>MLQIHTFPLGQMLSNCYLVVDSQSNQTLIIDPGDEADFIVRKIKDLELTPLKIIATHGHFDHIMAVYELQLAYSIPFAVHKEDEFLVGSLKASARHFLNMEAIKPVIDEYLTDGDVLKIGENKLTVIHTPGHTPGSVCLFSQKDKILFTGDLLFADGAVGRTDFSYSSPSDLEKSLAKIFQLDPQISIYPGHGTTSIIQREQALHTL</sequence>
<evidence type="ECO:0000313" key="6">
    <source>
        <dbReference type="EMBL" id="OGG27235.1"/>
    </source>
</evidence>
<comment type="caution">
    <text evidence="6">The sequence shown here is derived from an EMBL/GenBank/DDBJ whole genome shotgun (WGS) entry which is preliminary data.</text>
</comment>
<evidence type="ECO:0000313" key="7">
    <source>
        <dbReference type="Proteomes" id="UP000176609"/>
    </source>
</evidence>
<name>A0A1F6ARD3_9BACT</name>
<dbReference type="Gene3D" id="3.60.15.10">
    <property type="entry name" value="Ribonuclease Z/Hydroxyacylglutathione hydrolase-like"/>
    <property type="match status" value="1"/>
</dbReference>
<dbReference type="SMART" id="SM00849">
    <property type="entry name" value="Lactamase_B"/>
    <property type="match status" value="1"/>
</dbReference>
<keyword evidence="3" id="KW-0378">Hydrolase</keyword>
<dbReference type="InterPro" id="IPR051453">
    <property type="entry name" value="MBL_Glyoxalase_II"/>
</dbReference>
<proteinExistence type="predicted"/>
<keyword evidence="4" id="KW-0862">Zinc</keyword>
<dbReference type="SUPFAM" id="SSF56281">
    <property type="entry name" value="Metallo-hydrolase/oxidoreductase"/>
    <property type="match status" value="1"/>
</dbReference>
<evidence type="ECO:0000259" key="5">
    <source>
        <dbReference type="SMART" id="SM00849"/>
    </source>
</evidence>
<dbReference type="PANTHER" id="PTHR46233">
    <property type="entry name" value="HYDROXYACYLGLUTATHIONE HYDROLASE GLOC"/>
    <property type="match status" value="1"/>
</dbReference>
<evidence type="ECO:0000256" key="3">
    <source>
        <dbReference type="ARBA" id="ARBA00022801"/>
    </source>
</evidence>
<dbReference type="Proteomes" id="UP000176609">
    <property type="component" value="Unassembled WGS sequence"/>
</dbReference>
<evidence type="ECO:0000256" key="1">
    <source>
        <dbReference type="ARBA" id="ARBA00001947"/>
    </source>
</evidence>
<dbReference type="InterPro" id="IPR036866">
    <property type="entry name" value="RibonucZ/Hydroxyglut_hydro"/>
</dbReference>
<dbReference type="InterPro" id="IPR001279">
    <property type="entry name" value="Metallo-B-lactamas"/>
</dbReference>
<reference evidence="6 7" key="1">
    <citation type="journal article" date="2016" name="Nat. Commun.">
        <title>Thousands of microbial genomes shed light on interconnected biogeochemical processes in an aquifer system.</title>
        <authorList>
            <person name="Anantharaman K."/>
            <person name="Brown C.T."/>
            <person name="Hug L.A."/>
            <person name="Sharon I."/>
            <person name="Castelle C.J."/>
            <person name="Probst A.J."/>
            <person name="Thomas B.C."/>
            <person name="Singh A."/>
            <person name="Wilkins M.J."/>
            <person name="Karaoz U."/>
            <person name="Brodie E.L."/>
            <person name="Williams K.H."/>
            <person name="Hubbard S.S."/>
            <person name="Banfield J.F."/>
        </authorList>
    </citation>
    <scope>NUCLEOTIDE SEQUENCE [LARGE SCALE GENOMIC DNA]</scope>
</reference>
<comment type="cofactor">
    <cofactor evidence="1">
        <name>Zn(2+)</name>
        <dbReference type="ChEBI" id="CHEBI:29105"/>
    </cofactor>
</comment>
<gene>
    <name evidence="6" type="ORF">A2960_00240</name>
</gene>
<protein>
    <recommendedName>
        <fullName evidence="5">Metallo-beta-lactamase domain-containing protein</fullName>
    </recommendedName>
</protein>
<dbReference type="PANTHER" id="PTHR46233:SF3">
    <property type="entry name" value="HYDROXYACYLGLUTATHIONE HYDROLASE GLOC"/>
    <property type="match status" value="1"/>
</dbReference>
<dbReference type="EMBL" id="MFJR01000005">
    <property type="protein sequence ID" value="OGG27235.1"/>
    <property type="molecule type" value="Genomic_DNA"/>
</dbReference>
<dbReference type="CDD" id="cd06262">
    <property type="entry name" value="metallo-hydrolase-like_MBL-fold"/>
    <property type="match status" value="1"/>
</dbReference>
<evidence type="ECO:0000256" key="4">
    <source>
        <dbReference type="ARBA" id="ARBA00022833"/>
    </source>
</evidence>
<dbReference type="Pfam" id="PF00753">
    <property type="entry name" value="Lactamase_B"/>
    <property type="match status" value="1"/>
</dbReference>
<evidence type="ECO:0000256" key="2">
    <source>
        <dbReference type="ARBA" id="ARBA00022723"/>
    </source>
</evidence>
<feature type="domain" description="Metallo-beta-lactamase" evidence="5">
    <location>
        <begin position="13"/>
        <end position="192"/>
    </location>
</feature>
<keyword evidence="2" id="KW-0479">Metal-binding</keyword>
<dbReference type="AlphaFoldDB" id="A0A1F6ARD3"/>
<dbReference type="GO" id="GO:0046872">
    <property type="term" value="F:metal ion binding"/>
    <property type="evidence" value="ECO:0007669"/>
    <property type="project" value="UniProtKB-KW"/>
</dbReference>
<accession>A0A1F6ARD3</accession>
<organism evidence="6 7">
    <name type="scientific">Candidatus Gottesmanbacteria bacterium RIFCSPLOWO2_01_FULL_39_12b</name>
    <dbReference type="NCBI Taxonomy" id="1798388"/>
    <lineage>
        <taxon>Bacteria</taxon>
        <taxon>Candidatus Gottesmaniibacteriota</taxon>
    </lineage>
</organism>
<dbReference type="GO" id="GO:0016787">
    <property type="term" value="F:hydrolase activity"/>
    <property type="evidence" value="ECO:0007669"/>
    <property type="project" value="UniProtKB-KW"/>
</dbReference>